<dbReference type="InterPro" id="IPR011009">
    <property type="entry name" value="Kinase-like_dom_sf"/>
</dbReference>
<comment type="caution">
    <text evidence="1">The sequence shown here is derived from an EMBL/GenBank/DDBJ whole genome shotgun (WGS) entry which is preliminary data.</text>
</comment>
<evidence type="ECO:0000313" key="1">
    <source>
        <dbReference type="EMBL" id="KAH7250316.1"/>
    </source>
</evidence>
<reference evidence="1" key="1">
    <citation type="journal article" date="2021" name="Nat. Commun.">
        <title>Genetic determinants of endophytism in the Arabidopsis root mycobiome.</title>
        <authorList>
            <person name="Mesny F."/>
            <person name="Miyauchi S."/>
            <person name="Thiergart T."/>
            <person name="Pickel B."/>
            <person name="Atanasova L."/>
            <person name="Karlsson M."/>
            <person name="Huettel B."/>
            <person name="Barry K.W."/>
            <person name="Haridas S."/>
            <person name="Chen C."/>
            <person name="Bauer D."/>
            <person name="Andreopoulos W."/>
            <person name="Pangilinan J."/>
            <person name="LaButti K."/>
            <person name="Riley R."/>
            <person name="Lipzen A."/>
            <person name="Clum A."/>
            <person name="Drula E."/>
            <person name="Henrissat B."/>
            <person name="Kohler A."/>
            <person name="Grigoriev I.V."/>
            <person name="Martin F.M."/>
            <person name="Hacquard S."/>
        </authorList>
    </citation>
    <scope>NUCLEOTIDE SEQUENCE</scope>
    <source>
        <strain evidence="1">MPI-CAGE-AT-0023</strain>
    </source>
</reference>
<keyword evidence="2" id="KW-1185">Reference proteome</keyword>
<accession>A0A9P9KAR0</accession>
<dbReference type="AlphaFoldDB" id="A0A9P9KAR0"/>
<evidence type="ECO:0000313" key="2">
    <source>
        <dbReference type="Proteomes" id="UP000720189"/>
    </source>
</evidence>
<dbReference type="RefSeq" id="XP_046049635.1">
    <property type="nucleotide sequence ID" value="XM_046187728.1"/>
</dbReference>
<protein>
    <submittedName>
        <fullName evidence="1">Kinetochore Sim4 complex subunit FTA2-domain-containing protein</fullName>
    </submittedName>
</protein>
<dbReference type="InterPro" id="IPR025213">
    <property type="entry name" value="Sim4_Fta2"/>
</dbReference>
<dbReference type="OrthoDB" id="3432781at2759"/>
<name>A0A9P9KAR0_FUSRE</name>
<dbReference type="EMBL" id="JAGMUX010000008">
    <property type="protein sequence ID" value="KAH7250316.1"/>
    <property type="molecule type" value="Genomic_DNA"/>
</dbReference>
<dbReference type="Pfam" id="PF13095">
    <property type="entry name" value="FTA2"/>
    <property type="match status" value="1"/>
</dbReference>
<dbReference type="GeneID" id="70217682"/>
<organism evidence="1 2">
    <name type="scientific">Fusarium redolens</name>
    <dbReference type="NCBI Taxonomy" id="48865"/>
    <lineage>
        <taxon>Eukaryota</taxon>
        <taxon>Fungi</taxon>
        <taxon>Dikarya</taxon>
        <taxon>Ascomycota</taxon>
        <taxon>Pezizomycotina</taxon>
        <taxon>Sordariomycetes</taxon>
        <taxon>Hypocreomycetidae</taxon>
        <taxon>Hypocreales</taxon>
        <taxon>Nectriaceae</taxon>
        <taxon>Fusarium</taxon>
        <taxon>Fusarium redolens species complex</taxon>
    </lineage>
</organism>
<sequence length="359" mass="41323">MPSKGHMPKAQGPKLPPYKGNLMSKRVEFLKVLDVDSAHGTVVKARIKKRHYAIKFFVSSKAPVNTKEVYGDKPSWSCCEAFDWYFSPFENECRAFGRLKERNAEYIAIKVHGWVALTAKQIEKKLVSSGAKGRGLNGFPDGTLYGIVKDWVNMVPYHDSKQRETYDQMVAVKHFPKMLKNLHKLHFLGIVIRDLKPDQYINGVLVDLSLASTVPHPYGPTVSGRESPWQPRWTYESLAAWDLYSFQCHVIDFWKHNSQIFFQKRRRNGIQKKCSLQAYPIAQAQNASNIRSGRYKPILTYYGEFLAMVRKPNHDPLDFLRRHPKYPRSIASYTGIPPAKVKSMIRARRRQIDSCCAVM</sequence>
<dbReference type="Proteomes" id="UP000720189">
    <property type="component" value="Unassembled WGS sequence"/>
</dbReference>
<gene>
    <name evidence="1" type="ORF">BKA55DRAFT_511632</name>
</gene>
<proteinExistence type="predicted"/>
<dbReference type="SUPFAM" id="SSF56112">
    <property type="entry name" value="Protein kinase-like (PK-like)"/>
    <property type="match status" value="1"/>
</dbReference>